<dbReference type="Gene3D" id="3.30.9.10">
    <property type="entry name" value="D-Amino Acid Oxidase, subunit A, domain 2"/>
    <property type="match status" value="1"/>
</dbReference>
<dbReference type="Proteomes" id="UP001157946">
    <property type="component" value="Unassembled WGS sequence"/>
</dbReference>
<dbReference type="InterPro" id="IPR006076">
    <property type="entry name" value="FAD-dep_OxRdtase"/>
</dbReference>
<dbReference type="EC" id="1.1.5.3" evidence="9"/>
<dbReference type="PANTHER" id="PTHR11985:SF35">
    <property type="entry name" value="ANAEROBIC GLYCEROL-3-PHOSPHATE DEHYDROGENASE SUBUNIT A"/>
    <property type="match status" value="1"/>
</dbReference>
<feature type="domain" description="Alpha-glycerophosphate oxidase C-terminal" evidence="11">
    <location>
        <begin position="405"/>
        <end position="532"/>
    </location>
</feature>
<evidence type="ECO:0000256" key="3">
    <source>
        <dbReference type="ARBA" id="ARBA00007330"/>
    </source>
</evidence>
<dbReference type="InterPro" id="IPR031656">
    <property type="entry name" value="DAO_C"/>
</dbReference>
<evidence type="ECO:0000256" key="5">
    <source>
        <dbReference type="ARBA" id="ARBA00022798"/>
    </source>
</evidence>
<dbReference type="InterPro" id="IPR038299">
    <property type="entry name" value="DAO_C_sf"/>
</dbReference>
<dbReference type="Gene3D" id="3.50.50.60">
    <property type="entry name" value="FAD/NAD(P)-binding domain"/>
    <property type="match status" value="1"/>
</dbReference>
<organism evidence="12 13">
    <name type="scientific">Laceyella tengchongensis</name>
    <dbReference type="NCBI Taxonomy" id="574699"/>
    <lineage>
        <taxon>Bacteria</taxon>
        <taxon>Bacillati</taxon>
        <taxon>Bacillota</taxon>
        <taxon>Bacilli</taxon>
        <taxon>Bacillales</taxon>
        <taxon>Thermoactinomycetaceae</taxon>
        <taxon>Laceyella</taxon>
    </lineage>
</organism>
<evidence type="ECO:0000259" key="10">
    <source>
        <dbReference type="Pfam" id="PF01266"/>
    </source>
</evidence>
<evidence type="ECO:0000313" key="13">
    <source>
        <dbReference type="Proteomes" id="UP001157946"/>
    </source>
</evidence>
<evidence type="ECO:0000259" key="11">
    <source>
        <dbReference type="Pfam" id="PF16901"/>
    </source>
</evidence>
<evidence type="ECO:0000256" key="7">
    <source>
        <dbReference type="ARBA" id="ARBA00023002"/>
    </source>
</evidence>
<dbReference type="RefSeq" id="WP_102991229.1">
    <property type="nucleotide sequence ID" value="NZ_FXTU01000022.1"/>
</dbReference>
<proteinExistence type="inferred from homology"/>
<evidence type="ECO:0000256" key="2">
    <source>
        <dbReference type="ARBA" id="ARBA00004977"/>
    </source>
</evidence>
<dbReference type="Pfam" id="PF16901">
    <property type="entry name" value="DAO_C"/>
    <property type="match status" value="1"/>
</dbReference>
<dbReference type="PROSITE" id="PS00978">
    <property type="entry name" value="FAD_G3PDH_2"/>
    <property type="match status" value="1"/>
</dbReference>
<dbReference type="InterPro" id="IPR000447">
    <property type="entry name" value="G3P_DH_FAD-dep"/>
</dbReference>
<dbReference type="PROSITE" id="PS00977">
    <property type="entry name" value="FAD_G3PDH_1"/>
    <property type="match status" value="1"/>
</dbReference>
<dbReference type="AlphaFoldDB" id="A0AA45WSG8"/>
<evidence type="ECO:0000256" key="1">
    <source>
        <dbReference type="ARBA" id="ARBA00001974"/>
    </source>
</evidence>
<evidence type="ECO:0000313" key="12">
    <source>
        <dbReference type="EMBL" id="SMP36539.1"/>
    </source>
</evidence>
<name>A0AA45WSG8_9BACL</name>
<sequence>MINTFSVKSRRQAQQELRGRQVDVLVIGGGITGAGIALDCQSRGLETVLVEMQDFAAGTSGRTTKLIHGGLRYLKQGEFKLVKEVGREREIVYENGPHITIPERVILPVMKGGNFGKYVATLGLTLYDQLAQVKKKERFRWLTKNDLVAQEPLLRAERLMGAGEYVEYRTDDARLTIEVIKKAVRFGAKAFNYMKVEEFLYEQKRIVGVKVRDLLINKVFYWYARKVINATGPWIDKVRKKEGLKHHKKVVLTKGVHLVVPHEKLPLRHPVYVPHVDGRMIFVVPRQTKTYIGTTETVYHGDLAQPRVTRDDRDYLIHAVNEVFSPVRLRGEDIETCWAGVRSLIVEKGKPVSDISRKDELFISPSGLISVTGGKLTGYRKIAQRVTDLVAKEIQQETKRRFRSCFTQYICVSGGEVGGAERFATFVKSKVGIGRRLGLSEWDAEALVRRYGSNVDAVFEWIKKQPKQDKWGLPAHLYASLMYGLEQEMVVSPVDFFTRRIGAMHFEIDLVKKWKKQVTALMGEWFDWDDKKLNAAMEQLEKEIEIATEVV</sequence>
<dbReference type="GO" id="GO:0004368">
    <property type="term" value="F:glycerol-3-phosphate dehydrogenase (quinone) activity"/>
    <property type="evidence" value="ECO:0007669"/>
    <property type="project" value="UniProtKB-EC"/>
</dbReference>
<dbReference type="GO" id="GO:0046168">
    <property type="term" value="P:glycerol-3-phosphate catabolic process"/>
    <property type="evidence" value="ECO:0007669"/>
    <property type="project" value="TreeGrafter"/>
</dbReference>
<feature type="domain" description="FAD dependent oxidoreductase" evidence="10">
    <location>
        <begin position="23"/>
        <end position="372"/>
    </location>
</feature>
<keyword evidence="4 9" id="KW-0285">Flavoprotein</keyword>
<evidence type="ECO:0000256" key="9">
    <source>
        <dbReference type="RuleBase" id="RU361217"/>
    </source>
</evidence>
<dbReference type="SUPFAM" id="SSF51905">
    <property type="entry name" value="FAD/NAD(P)-binding domain"/>
    <property type="match status" value="1"/>
</dbReference>
<keyword evidence="7 9" id="KW-0560">Oxidoreductase</keyword>
<dbReference type="Gene3D" id="1.10.8.870">
    <property type="entry name" value="Alpha-glycerophosphate oxidase, cap domain"/>
    <property type="match status" value="1"/>
</dbReference>
<dbReference type="PANTHER" id="PTHR11985">
    <property type="entry name" value="GLYCEROL-3-PHOSPHATE DEHYDROGENASE"/>
    <property type="match status" value="1"/>
</dbReference>
<evidence type="ECO:0000256" key="8">
    <source>
        <dbReference type="ARBA" id="ARBA00049055"/>
    </source>
</evidence>
<dbReference type="Pfam" id="PF01266">
    <property type="entry name" value="DAO"/>
    <property type="match status" value="1"/>
</dbReference>
<protein>
    <recommendedName>
        <fullName evidence="9">Glycerol-3-phosphate dehydrogenase</fullName>
        <ecNumber evidence="9">1.1.5.3</ecNumber>
    </recommendedName>
</protein>
<comment type="caution">
    <text evidence="12">The sequence shown here is derived from an EMBL/GenBank/DDBJ whole genome shotgun (WGS) entry which is preliminary data.</text>
</comment>
<keyword evidence="5" id="KW-0319">Glycerol metabolism</keyword>
<dbReference type="GO" id="GO:0009331">
    <property type="term" value="C:glycerol-3-phosphate dehydrogenase (FAD) complex"/>
    <property type="evidence" value="ECO:0007669"/>
    <property type="project" value="UniProtKB-UniRule"/>
</dbReference>
<comment type="catalytic activity">
    <reaction evidence="8 9">
        <text>a quinone + sn-glycerol 3-phosphate = dihydroxyacetone phosphate + a quinol</text>
        <dbReference type="Rhea" id="RHEA:18977"/>
        <dbReference type="ChEBI" id="CHEBI:24646"/>
        <dbReference type="ChEBI" id="CHEBI:57597"/>
        <dbReference type="ChEBI" id="CHEBI:57642"/>
        <dbReference type="ChEBI" id="CHEBI:132124"/>
        <dbReference type="EC" id="1.1.5.3"/>
    </reaction>
</comment>
<dbReference type="InterPro" id="IPR036188">
    <property type="entry name" value="FAD/NAD-bd_sf"/>
</dbReference>
<comment type="similarity">
    <text evidence="3 9">Belongs to the FAD-dependent glycerol-3-phosphate dehydrogenase family.</text>
</comment>
<evidence type="ECO:0000256" key="6">
    <source>
        <dbReference type="ARBA" id="ARBA00022827"/>
    </source>
</evidence>
<comment type="cofactor">
    <cofactor evidence="1 9">
        <name>FAD</name>
        <dbReference type="ChEBI" id="CHEBI:57692"/>
    </cofactor>
</comment>
<keyword evidence="6" id="KW-0274">FAD</keyword>
<evidence type="ECO:0000256" key="4">
    <source>
        <dbReference type="ARBA" id="ARBA00022630"/>
    </source>
</evidence>
<comment type="pathway">
    <text evidence="2">Polyol metabolism; glycerol degradation via glycerol kinase pathway; glycerone phosphate from sn-glycerol 3-phosphate (aerobic route): step 1/1.</text>
</comment>
<gene>
    <name evidence="12" type="ORF">SAMN06265361_1222</name>
</gene>
<reference evidence="12" key="1">
    <citation type="submission" date="2017-05" db="EMBL/GenBank/DDBJ databases">
        <authorList>
            <person name="Varghese N."/>
            <person name="Submissions S."/>
        </authorList>
    </citation>
    <scope>NUCLEOTIDE SEQUENCE</scope>
    <source>
        <strain evidence="12">DSM 45262</strain>
    </source>
</reference>
<dbReference type="EMBL" id="FXTU01000022">
    <property type="protein sequence ID" value="SMP36539.1"/>
    <property type="molecule type" value="Genomic_DNA"/>
</dbReference>
<keyword evidence="13" id="KW-1185">Reference proteome</keyword>
<dbReference type="PRINTS" id="PR01001">
    <property type="entry name" value="FADG3PDH"/>
</dbReference>
<dbReference type="GO" id="GO:0006071">
    <property type="term" value="P:glycerol metabolic process"/>
    <property type="evidence" value="ECO:0007669"/>
    <property type="project" value="UniProtKB-KW"/>
</dbReference>
<accession>A0AA45WSG8</accession>